<protein>
    <submittedName>
        <fullName evidence="1">Uncharacterized protein</fullName>
    </submittedName>
</protein>
<dbReference type="AlphaFoldDB" id="A0A645F834"/>
<reference evidence="1" key="1">
    <citation type="submission" date="2019-08" db="EMBL/GenBank/DDBJ databases">
        <authorList>
            <person name="Kucharzyk K."/>
            <person name="Murdoch R.W."/>
            <person name="Higgins S."/>
            <person name="Loffler F."/>
        </authorList>
    </citation>
    <scope>NUCLEOTIDE SEQUENCE</scope>
</reference>
<proteinExistence type="predicted"/>
<gene>
    <name evidence="1" type="ORF">SDC9_157353</name>
</gene>
<sequence length="192" mass="20740">MTEITRLDRAAMIYFCSEGQDYFTRLPGGVTTAIPAAKELLTDYHPALAAPEDPRAFTLFADSPAMNGGIKVAAGIKEEPAQVIYGAGSDCAAITVKFTTDRELTDPVLELGGMDDNLSATRAAYRITFDGSEVFNGASTFPDDAWTVERYPLPQKKLAPGEHELKITMTAPGVRGGKPWLAVAFARLKENH</sequence>
<accession>A0A645F834</accession>
<name>A0A645F834_9ZZZZ</name>
<evidence type="ECO:0000313" key="1">
    <source>
        <dbReference type="EMBL" id="MPN10060.1"/>
    </source>
</evidence>
<organism evidence="1">
    <name type="scientific">bioreactor metagenome</name>
    <dbReference type="NCBI Taxonomy" id="1076179"/>
    <lineage>
        <taxon>unclassified sequences</taxon>
        <taxon>metagenomes</taxon>
        <taxon>ecological metagenomes</taxon>
    </lineage>
</organism>
<comment type="caution">
    <text evidence="1">The sequence shown here is derived from an EMBL/GenBank/DDBJ whole genome shotgun (WGS) entry which is preliminary data.</text>
</comment>
<dbReference type="EMBL" id="VSSQ01056200">
    <property type="protein sequence ID" value="MPN10060.1"/>
    <property type="molecule type" value="Genomic_DNA"/>
</dbReference>